<evidence type="ECO:0000313" key="1">
    <source>
        <dbReference type="EMBL" id="KAB2636673.1"/>
    </source>
</evidence>
<dbReference type="EMBL" id="SMOL01000004">
    <property type="protein sequence ID" value="KAB2636673.1"/>
    <property type="molecule type" value="Genomic_DNA"/>
</dbReference>
<dbReference type="Proteomes" id="UP000327157">
    <property type="component" value="Chromosome 5"/>
</dbReference>
<protein>
    <submittedName>
        <fullName evidence="1">Uncharacterized protein</fullName>
    </submittedName>
</protein>
<proteinExistence type="predicted"/>
<name>A0A5N5IC34_9ROSA</name>
<evidence type="ECO:0000313" key="2">
    <source>
        <dbReference type="Proteomes" id="UP000327157"/>
    </source>
</evidence>
<reference evidence="1 2" key="1">
    <citation type="submission" date="2019-09" db="EMBL/GenBank/DDBJ databases">
        <authorList>
            <person name="Ou C."/>
        </authorList>
    </citation>
    <scope>NUCLEOTIDE SEQUENCE [LARGE SCALE GENOMIC DNA]</scope>
    <source>
        <strain evidence="1">S2</strain>
        <tissue evidence="1">Leaf</tissue>
    </source>
</reference>
<comment type="caution">
    <text evidence="1">The sequence shown here is derived from an EMBL/GenBank/DDBJ whole genome shotgun (WGS) entry which is preliminary data.</text>
</comment>
<reference evidence="2" key="2">
    <citation type="submission" date="2019-10" db="EMBL/GenBank/DDBJ databases">
        <title>A de novo genome assembly of a pear dwarfing rootstock.</title>
        <authorList>
            <person name="Wang F."/>
            <person name="Wang J."/>
            <person name="Li S."/>
            <person name="Zhang Y."/>
            <person name="Fang M."/>
            <person name="Ma L."/>
            <person name="Zhao Y."/>
            <person name="Jiang S."/>
        </authorList>
    </citation>
    <scope>NUCLEOTIDE SEQUENCE [LARGE SCALE GENOMIC DNA]</scope>
</reference>
<accession>A0A5N5IC34</accession>
<organism evidence="1 2">
    <name type="scientific">Pyrus ussuriensis x Pyrus communis</name>
    <dbReference type="NCBI Taxonomy" id="2448454"/>
    <lineage>
        <taxon>Eukaryota</taxon>
        <taxon>Viridiplantae</taxon>
        <taxon>Streptophyta</taxon>
        <taxon>Embryophyta</taxon>
        <taxon>Tracheophyta</taxon>
        <taxon>Spermatophyta</taxon>
        <taxon>Magnoliopsida</taxon>
        <taxon>eudicotyledons</taxon>
        <taxon>Gunneridae</taxon>
        <taxon>Pentapetalae</taxon>
        <taxon>rosids</taxon>
        <taxon>fabids</taxon>
        <taxon>Rosales</taxon>
        <taxon>Rosaceae</taxon>
        <taxon>Amygdaloideae</taxon>
        <taxon>Maleae</taxon>
        <taxon>Pyrus</taxon>
    </lineage>
</organism>
<reference evidence="1 2" key="3">
    <citation type="submission" date="2019-11" db="EMBL/GenBank/DDBJ databases">
        <title>A de novo genome assembly of a pear dwarfing rootstock.</title>
        <authorList>
            <person name="Wang F."/>
            <person name="Wang J."/>
            <person name="Li S."/>
            <person name="Zhang Y."/>
            <person name="Fang M."/>
            <person name="Ma L."/>
            <person name="Zhao Y."/>
            <person name="Jiang S."/>
        </authorList>
    </citation>
    <scope>NUCLEOTIDE SEQUENCE [LARGE SCALE GENOMIC DNA]</scope>
    <source>
        <strain evidence="1">S2</strain>
        <tissue evidence="1">Leaf</tissue>
    </source>
</reference>
<gene>
    <name evidence="1" type="ORF">D8674_027207</name>
</gene>
<keyword evidence="2" id="KW-1185">Reference proteome</keyword>
<sequence>MSRLLDNKINFSREGQVAGKRSLVSELGTVESPAGKWATEGGGLALGPDAGATRFMGAGGGNWSQS</sequence>
<dbReference type="AlphaFoldDB" id="A0A5N5IC34"/>